<evidence type="ECO:0000313" key="1">
    <source>
        <dbReference type="EMBL" id="KAF6496106.1"/>
    </source>
</evidence>
<dbReference type="Proteomes" id="UP000593571">
    <property type="component" value="Unassembled WGS sequence"/>
</dbReference>
<accession>A0A7J8JGS9</accession>
<sequence length="166" mass="18622">MSLVLSSRRCVSLVGEKQREDRALKLFPTLRFCEVGGEAQRLSSAAPVAMSRDQTWKHCCRGEEMSRFLSGVRDFEKGDGGRRGWGSHGSVYFKGYRTGFFRQPVIKVYSRQHGNSDINVWLITDILTVFECSKSTSISKEENIEVSWGDGGGSLSLRSSSVPRYI</sequence>
<evidence type="ECO:0000313" key="2">
    <source>
        <dbReference type="Proteomes" id="UP000593571"/>
    </source>
</evidence>
<name>A0A7J8JGS9_ROUAE</name>
<proteinExistence type="predicted"/>
<dbReference type="AlphaFoldDB" id="A0A7J8JGS9"/>
<comment type="caution">
    <text evidence="1">The sequence shown here is derived from an EMBL/GenBank/DDBJ whole genome shotgun (WGS) entry which is preliminary data.</text>
</comment>
<organism evidence="1 2">
    <name type="scientific">Rousettus aegyptiacus</name>
    <name type="common">Egyptian fruit bat</name>
    <name type="synonym">Pteropus aegyptiacus</name>
    <dbReference type="NCBI Taxonomy" id="9407"/>
    <lineage>
        <taxon>Eukaryota</taxon>
        <taxon>Metazoa</taxon>
        <taxon>Chordata</taxon>
        <taxon>Craniata</taxon>
        <taxon>Vertebrata</taxon>
        <taxon>Euteleostomi</taxon>
        <taxon>Mammalia</taxon>
        <taxon>Eutheria</taxon>
        <taxon>Laurasiatheria</taxon>
        <taxon>Chiroptera</taxon>
        <taxon>Yinpterochiroptera</taxon>
        <taxon>Pteropodoidea</taxon>
        <taxon>Pteropodidae</taxon>
        <taxon>Rousettinae</taxon>
        <taxon>Rousettus</taxon>
    </lineage>
</organism>
<gene>
    <name evidence="1" type="ORF">HJG63_010336</name>
</gene>
<reference evidence="1 2" key="1">
    <citation type="journal article" date="2020" name="Nature">
        <title>Six reference-quality genomes reveal evolution of bat adaptations.</title>
        <authorList>
            <person name="Jebb D."/>
            <person name="Huang Z."/>
            <person name="Pippel M."/>
            <person name="Hughes G.M."/>
            <person name="Lavrichenko K."/>
            <person name="Devanna P."/>
            <person name="Winkler S."/>
            <person name="Jermiin L.S."/>
            <person name="Skirmuntt E.C."/>
            <person name="Katzourakis A."/>
            <person name="Burkitt-Gray L."/>
            <person name="Ray D.A."/>
            <person name="Sullivan K.A.M."/>
            <person name="Roscito J.G."/>
            <person name="Kirilenko B.M."/>
            <person name="Davalos L.M."/>
            <person name="Corthals A.P."/>
            <person name="Power M.L."/>
            <person name="Jones G."/>
            <person name="Ransome R.D."/>
            <person name="Dechmann D.K.N."/>
            <person name="Locatelli A.G."/>
            <person name="Puechmaille S.J."/>
            <person name="Fedrigo O."/>
            <person name="Jarvis E.D."/>
            <person name="Hiller M."/>
            <person name="Vernes S.C."/>
            <person name="Myers E.W."/>
            <person name="Teeling E.C."/>
        </authorList>
    </citation>
    <scope>NUCLEOTIDE SEQUENCE [LARGE SCALE GENOMIC DNA]</scope>
    <source>
        <strain evidence="1">MRouAeg1</strain>
        <tissue evidence="1">Muscle</tissue>
    </source>
</reference>
<protein>
    <submittedName>
        <fullName evidence="1">Uncharacterized protein</fullName>
    </submittedName>
</protein>
<keyword evidence="2" id="KW-1185">Reference proteome</keyword>
<dbReference type="EMBL" id="JACASE010000002">
    <property type="protein sequence ID" value="KAF6496106.1"/>
    <property type="molecule type" value="Genomic_DNA"/>
</dbReference>